<dbReference type="PANTHER" id="PTHR12111">
    <property type="entry name" value="SPLICING FACTOR YJU2"/>
    <property type="match status" value="1"/>
</dbReference>
<comment type="caution">
    <text evidence="3">The sequence shown here is derived from an EMBL/GenBank/DDBJ whole genome shotgun (WGS) entry which is preliminary data.</text>
</comment>
<dbReference type="Proteomes" id="UP000807342">
    <property type="component" value="Unassembled WGS sequence"/>
</dbReference>
<accession>A0A9P5XCS2</accession>
<feature type="region of interest" description="Disordered" evidence="2">
    <location>
        <begin position="116"/>
        <end position="141"/>
    </location>
</feature>
<evidence type="ECO:0000313" key="4">
    <source>
        <dbReference type="Proteomes" id="UP000807342"/>
    </source>
</evidence>
<feature type="region of interest" description="Disordered" evidence="2">
    <location>
        <begin position="222"/>
        <end position="310"/>
    </location>
</feature>
<evidence type="ECO:0000256" key="2">
    <source>
        <dbReference type="SAM" id="MobiDB-lite"/>
    </source>
</evidence>
<dbReference type="OrthoDB" id="360327at2759"/>
<protein>
    <submittedName>
        <fullName evidence="3">DUF572-domain-containing protein</fullName>
    </submittedName>
</protein>
<comment type="similarity">
    <text evidence="1">Belongs to the CWC16 family.</text>
</comment>
<evidence type="ECO:0000256" key="1">
    <source>
        <dbReference type="ARBA" id="ARBA00005595"/>
    </source>
</evidence>
<dbReference type="GO" id="GO:0071014">
    <property type="term" value="C:post-mRNA release spliceosomal complex"/>
    <property type="evidence" value="ECO:0007669"/>
    <property type="project" value="TreeGrafter"/>
</dbReference>
<keyword evidence="4" id="KW-1185">Reference proteome</keyword>
<organism evidence="3 4">
    <name type="scientific">Macrolepiota fuliginosa MF-IS2</name>
    <dbReference type="NCBI Taxonomy" id="1400762"/>
    <lineage>
        <taxon>Eukaryota</taxon>
        <taxon>Fungi</taxon>
        <taxon>Dikarya</taxon>
        <taxon>Basidiomycota</taxon>
        <taxon>Agaricomycotina</taxon>
        <taxon>Agaricomycetes</taxon>
        <taxon>Agaricomycetidae</taxon>
        <taxon>Agaricales</taxon>
        <taxon>Agaricineae</taxon>
        <taxon>Agaricaceae</taxon>
        <taxon>Macrolepiota</taxon>
    </lineage>
</organism>
<feature type="region of interest" description="Disordered" evidence="2">
    <location>
        <begin position="1"/>
        <end position="31"/>
    </location>
</feature>
<dbReference type="GO" id="GO:0005684">
    <property type="term" value="C:U2-type spliceosomal complex"/>
    <property type="evidence" value="ECO:0007669"/>
    <property type="project" value="TreeGrafter"/>
</dbReference>
<dbReference type="PANTHER" id="PTHR12111:SF2">
    <property type="entry name" value="SPLICING FACTOR YJU2B-RELATED"/>
    <property type="match status" value="1"/>
</dbReference>
<feature type="region of interest" description="Disordered" evidence="2">
    <location>
        <begin position="189"/>
        <end position="209"/>
    </location>
</feature>
<dbReference type="GO" id="GO:0000398">
    <property type="term" value="P:mRNA splicing, via spliceosome"/>
    <property type="evidence" value="ECO:0007669"/>
    <property type="project" value="InterPro"/>
</dbReference>
<proteinExistence type="inferred from homology"/>
<feature type="compositionally biased region" description="Low complexity" evidence="2">
    <location>
        <begin position="261"/>
        <end position="282"/>
    </location>
</feature>
<feature type="non-terminal residue" evidence="3">
    <location>
        <position position="1"/>
    </location>
</feature>
<dbReference type="InterPro" id="IPR007590">
    <property type="entry name" value="Saf4/Yju2"/>
</dbReference>
<dbReference type="Pfam" id="PF04502">
    <property type="entry name" value="Saf4_Yju2"/>
    <property type="match status" value="1"/>
</dbReference>
<feature type="compositionally biased region" description="Polar residues" evidence="2">
    <location>
        <begin position="286"/>
        <end position="303"/>
    </location>
</feature>
<evidence type="ECO:0000313" key="3">
    <source>
        <dbReference type="EMBL" id="KAF9448609.1"/>
    </source>
</evidence>
<reference evidence="3" key="1">
    <citation type="submission" date="2020-11" db="EMBL/GenBank/DDBJ databases">
        <authorList>
            <consortium name="DOE Joint Genome Institute"/>
            <person name="Ahrendt S."/>
            <person name="Riley R."/>
            <person name="Andreopoulos W."/>
            <person name="Labutti K."/>
            <person name="Pangilinan J."/>
            <person name="Ruiz-Duenas F.J."/>
            <person name="Barrasa J.M."/>
            <person name="Sanchez-Garcia M."/>
            <person name="Camarero S."/>
            <person name="Miyauchi S."/>
            <person name="Serrano A."/>
            <person name="Linde D."/>
            <person name="Babiker R."/>
            <person name="Drula E."/>
            <person name="Ayuso-Fernandez I."/>
            <person name="Pacheco R."/>
            <person name="Padilla G."/>
            <person name="Ferreira P."/>
            <person name="Barriuso J."/>
            <person name="Kellner H."/>
            <person name="Castanera R."/>
            <person name="Alfaro M."/>
            <person name="Ramirez L."/>
            <person name="Pisabarro A.G."/>
            <person name="Kuo A."/>
            <person name="Tritt A."/>
            <person name="Lipzen A."/>
            <person name="He G."/>
            <person name="Yan M."/>
            <person name="Ng V."/>
            <person name="Cullen D."/>
            <person name="Martin F."/>
            <person name="Rosso M.-N."/>
            <person name="Henrissat B."/>
            <person name="Hibbett D."/>
            <person name="Martinez A.T."/>
            <person name="Grigoriev I.V."/>
        </authorList>
    </citation>
    <scope>NUCLEOTIDE SEQUENCE</scope>
    <source>
        <strain evidence="3">MF-IS2</strain>
    </source>
</reference>
<dbReference type="EMBL" id="MU151155">
    <property type="protein sequence ID" value="KAF9448609.1"/>
    <property type="molecule type" value="Genomic_DNA"/>
</dbReference>
<dbReference type="AlphaFoldDB" id="A0A9P5XCS2"/>
<sequence>RYYPPDYDPSQGSLNKVRGENRTSTSRKHALGDRARKIDQGILIVRFELPFNIWCGGCNNHIGMGVRYNAEKKKIGNYYSTPIFSFRCKCHLCDNWFEIQTDPKNTRYVVTSGARQKDEEWNPEENGGFAIHDTEKKETPDDPLAALEKTSEAQTNLTKVQIPRLEELQSVSEHYNADPYSLSLKARKKFRQEKKVEQQKRKMDDDIRDRYGLPASLSLLEDDEKAKEEAKSAWEEAKQQLRTQESAKRRRVGGIDVPPTSSKTATGSSSNSSKSSLNSLRARILENTSKKISPLAQSRSSKPTFPIRKI</sequence>
<feature type="compositionally biased region" description="Basic and acidic residues" evidence="2">
    <location>
        <begin position="193"/>
        <end position="209"/>
    </location>
</feature>
<name>A0A9P5XCS2_9AGAR</name>
<feature type="compositionally biased region" description="Basic and acidic residues" evidence="2">
    <location>
        <begin position="224"/>
        <end position="239"/>
    </location>
</feature>
<gene>
    <name evidence="3" type="ORF">P691DRAFT_669065</name>
</gene>